<dbReference type="SMART" id="SM00822">
    <property type="entry name" value="PKS_KR"/>
    <property type="match status" value="1"/>
</dbReference>
<dbReference type="InterPro" id="IPR002347">
    <property type="entry name" value="SDR_fam"/>
</dbReference>
<dbReference type="OrthoDB" id="6251714at2759"/>
<evidence type="ECO:0000256" key="3">
    <source>
        <dbReference type="ARBA" id="ARBA00023002"/>
    </source>
</evidence>
<evidence type="ECO:0000313" key="6">
    <source>
        <dbReference type="EMBL" id="PWN27922.1"/>
    </source>
</evidence>
<dbReference type="PANTHER" id="PTHR42901">
    <property type="entry name" value="ALCOHOL DEHYDROGENASE"/>
    <property type="match status" value="1"/>
</dbReference>
<dbReference type="PANTHER" id="PTHR42901:SF1">
    <property type="entry name" value="ALCOHOL DEHYDROGENASE"/>
    <property type="match status" value="1"/>
</dbReference>
<evidence type="ECO:0000256" key="2">
    <source>
        <dbReference type="ARBA" id="ARBA00022857"/>
    </source>
</evidence>
<evidence type="ECO:0000256" key="1">
    <source>
        <dbReference type="ARBA" id="ARBA00006484"/>
    </source>
</evidence>
<keyword evidence="3" id="KW-0560">Oxidoreductase</keyword>
<organism evidence="6 7">
    <name type="scientific">Jaminaea rosea</name>
    <dbReference type="NCBI Taxonomy" id="1569628"/>
    <lineage>
        <taxon>Eukaryota</taxon>
        <taxon>Fungi</taxon>
        <taxon>Dikarya</taxon>
        <taxon>Basidiomycota</taxon>
        <taxon>Ustilaginomycotina</taxon>
        <taxon>Exobasidiomycetes</taxon>
        <taxon>Microstromatales</taxon>
        <taxon>Microstromatales incertae sedis</taxon>
        <taxon>Jaminaea</taxon>
    </lineage>
</organism>
<accession>A0A316URK2</accession>
<dbReference type="Proteomes" id="UP000245884">
    <property type="component" value="Unassembled WGS sequence"/>
</dbReference>
<dbReference type="PRINTS" id="PR00080">
    <property type="entry name" value="SDRFAMILY"/>
</dbReference>
<dbReference type="InterPro" id="IPR020904">
    <property type="entry name" value="Sc_DH/Rdtase_CS"/>
</dbReference>
<dbReference type="RefSeq" id="XP_025362534.1">
    <property type="nucleotide sequence ID" value="XM_025508190.1"/>
</dbReference>
<keyword evidence="7" id="KW-1185">Reference proteome</keyword>
<name>A0A316URK2_9BASI</name>
<keyword evidence="2" id="KW-0521">NADP</keyword>
<dbReference type="GeneID" id="37030013"/>
<sequence length="388" mass="41374">MSSFFDTSRLHDKVVVITGASGGIGRSTALLFSRLGANVILAARRQDALESAAKECVQANKEGGSGKGGKVHTAVVDVRKRGDIEGLKAGLPDWAKNVDILVNNAGLVLGVDKVGEIDADEIDVMVQTNVVGLIHLTQTFLRDMKARNSGHIIMLGSIAGREGYAGGSIYTCTKAAVRSFTQAMQKELVETNVRVSEVQPGMVETDFSVTRFRGDESKAKDVYKGIQPLTGEDIAEDIVWIANRKPHVNVAETLIFPVGQASAFVRKAKSASTSNLLPKRDSPAHNSVADFVRSSNPAARFTLEGEPDGQEARLCRVVPPPPGQARAMGGAPGIAGMPAQPPPNSGDCINVAMEVKDLFATMQGLGFFCQLPHDPKATPHIRCERIPQ</sequence>
<dbReference type="InterPro" id="IPR057326">
    <property type="entry name" value="KR_dom"/>
</dbReference>
<feature type="domain" description="Ketoreductase" evidence="5">
    <location>
        <begin position="13"/>
        <end position="192"/>
    </location>
</feature>
<dbReference type="Gene3D" id="3.40.50.720">
    <property type="entry name" value="NAD(P)-binding Rossmann-like Domain"/>
    <property type="match status" value="1"/>
</dbReference>
<dbReference type="PROSITE" id="PS00061">
    <property type="entry name" value="ADH_SHORT"/>
    <property type="match status" value="1"/>
</dbReference>
<dbReference type="EMBL" id="KZ819666">
    <property type="protein sequence ID" value="PWN27922.1"/>
    <property type="molecule type" value="Genomic_DNA"/>
</dbReference>
<protein>
    <submittedName>
        <fullName evidence="6">NAD(P)-binding protein</fullName>
    </submittedName>
</protein>
<dbReference type="InterPro" id="IPR036291">
    <property type="entry name" value="NAD(P)-bd_dom_sf"/>
</dbReference>
<proteinExistence type="inferred from homology"/>
<evidence type="ECO:0000256" key="4">
    <source>
        <dbReference type="RuleBase" id="RU000363"/>
    </source>
</evidence>
<evidence type="ECO:0000313" key="7">
    <source>
        <dbReference type="Proteomes" id="UP000245884"/>
    </source>
</evidence>
<dbReference type="AlphaFoldDB" id="A0A316URK2"/>
<gene>
    <name evidence="6" type="ORF">BDZ90DRAFT_259759</name>
</gene>
<dbReference type="SUPFAM" id="SSF51735">
    <property type="entry name" value="NAD(P)-binding Rossmann-fold domains"/>
    <property type="match status" value="1"/>
</dbReference>
<evidence type="ECO:0000259" key="5">
    <source>
        <dbReference type="SMART" id="SM00822"/>
    </source>
</evidence>
<dbReference type="STRING" id="1569628.A0A316URK2"/>
<comment type="similarity">
    <text evidence="1 4">Belongs to the short-chain dehydrogenases/reductases (SDR) family.</text>
</comment>
<dbReference type="FunFam" id="3.40.50.720:FF:000047">
    <property type="entry name" value="NADP-dependent L-serine/L-allo-threonine dehydrogenase"/>
    <property type="match status" value="1"/>
</dbReference>
<dbReference type="Pfam" id="PF00106">
    <property type="entry name" value="adh_short"/>
    <property type="match status" value="1"/>
</dbReference>
<reference evidence="6 7" key="1">
    <citation type="journal article" date="2018" name="Mol. Biol. Evol.">
        <title>Broad Genomic Sampling Reveals a Smut Pathogenic Ancestry of the Fungal Clade Ustilaginomycotina.</title>
        <authorList>
            <person name="Kijpornyongpan T."/>
            <person name="Mondo S.J."/>
            <person name="Barry K."/>
            <person name="Sandor L."/>
            <person name="Lee J."/>
            <person name="Lipzen A."/>
            <person name="Pangilinan J."/>
            <person name="LaButti K."/>
            <person name="Hainaut M."/>
            <person name="Henrissat B."/>
            <person name="Grigoriev I.V."/>
            <person name="Spatafora J.W."/>
            <person name="Aime M.C."/>
        </authorList>
    </citation>
    <scope>NUCLEOTIDE SEQUENCE [LARGE SCALE GENOMIC DNA]</scope>
    <source>
        <strain evidence="6 7">MCA 5214</strain>
    </source>
</reference>
<dbReference type="PRINTS" id="PR00081">
    <property type="entry name" value="GDHRDH"/>
</dbReference>
<dbReference type="GO" id="GO:0016616">
    <property type="term" value="F:oxidoreductase activity, acting on the CH-OH group of donors, NAD or NADP as acceptor"/>
    <property type="evidence" value="ECO:0007669"/>
    <property type="project" value="UniProtKB-ARBA"/>
</dbReference>